<dbReference type="InterPro" id="IPR009078">
    <property type="entry name" value="Ferritin-like_SF"/>
</dbReference>
<dbReference type="AlphaFoldDB" id="A0A6C2YT46"/>
<comment type="similarity">
    <text evidence="2">Belongs to the fatty acid desaturase type 2 family.</text>
</comment>
<name>A0A6C2YT46_9BACT</name>
<organism evidence="12">
    <name type="scientific">Tuwongella immobilis</name>
    <dbReference type="NCBI Taxonomy" id="692036"/>
    <lineage>
        <taxon>Bacteria</taxon>
        <taxon>Pseudomonadati</taxon>
        <taxon>Planctomycetota</taxon>
        <taxon>Planctomycetia</taxon>
        <taxon>Gemmatales</taxon>
        <taxon>Gemmataceae</taxon>
        <taxon>Tuwongella</taxon>
    </lineage>
</organism>
<keyword evidence="9" id="KW-0443">Lipid metabolism</keyword>
<dbReference type="InParanoid" id="A0A6C2YT46"/>
<evidence type="ECO:0000256" key="10">
    <source>
        <dbReference type="ARBA" id="ARBA00023160"/>
    </source>
</evidence>
<evidence type="ECO:0000256" key="11">
    <source>
        <dbReference type="SAM" id="MobiDB-lite"/>
    </source>
</evidence>
<dbReference type="GO" id="GO:0045300">
    <property type="term" value="F:stearoyl-[ACP] desaturase activity"/>
    <property type="evidence" value="ECO:0007669"/>
    <property type="project" value="InterPro"/>
</dbReference>
<sequence>MNSADHGSDAVDQPSTSAVPTPTNGVHSPNGSVLGAPSRGLDTSGLEEAYYRLYREFFRRAERRRRWSVDEDIPWESANPNLAPEVADVVESFCAVELYLPDYIAKAIPLARSSRGRVWFHANWGYEESKHSMALGDWLLKSGQRSEEQLADLESGLYQHQWNLPRESPLGMVVYGMAQELATWLHYRNLRNRLDSLGGDPALDKLLGFIATDERAHYDFYRQIVLMYLERDRASTIAELRQVLHDFSMPAVYLLTQSQQRRANIQSLNIFDEQIYYQEVYTPLLAALKIDRQEMRKPRIVRTSV</sequence>
<keyword evidence="4" id="KW-0444">Lipid biosynthesis</keyword>
<dbReference type="GO" id="GO:0046872">
    <property type="term" value="F:metal ion binding"/>
    <property type="evidence" value="ECO:0007669"/>
    <property type="project" value="UniProtKB-KW"/>
</dbReference>
<dbReference type="Proteomes" id="UP000464378">
    <property type="component" value="Chromosome"/>
</dbReference>
<reference evidence="12" key="1">
    <citation type="submission" date="2019-04" db="EMBL/GenBank/DDBJ databases">
        <authorList>
            <consortium name="Science for Life Laboratories"/>
        </authorList>
    </citation>
    <scope>NUCLEOTIDE SEQUENCE</scope>
    <source>
        <strain evidence="12">MBLW1</strain>
    </source>
</reference>
<feature type="compositionally biased region" description="Polar residues" evidence="11">
    <location>
        <begin position="13"/>
        <end position="31"/>
    </location>
</feature>
<keyword evidence="13" id="KW-1185">Reference proteome</keyword>
<evidence type="ECO:0000256" key="9">
    <source>
        <dbReference type="ARBA" id="ARBA00023098"/>
    </source>
</evidence>
<dbReference type="EMBL" id="LR593887">
    <property type="protein sequence ID" value="VTS05557.1"/>
    <property type="molecule type" value="Genomic_DNA"/>
</dbReference>
<comment type="subunit">
    <text evidence="3">Homodimer.</text>
</comment>
<evidence type="ECO:0000256" key="5">
    <source>
        <dbReference type="ARBA" id="ARBA00022723"/>
    </source>
</evidence>
<dbReference type="SUPFAM" id="SSF47240">
    <property type="entry name" value="Ferritin-like"/>
    <property type="match status" value="1"/>
</dbReference>
<feature type="region of interest" description="Disordered" evidence="11">
    <location>
        <begin position="1"/>
        <end position="39"/>
    </location>
</feature>
<evidence type="ECO:0000256" key="8">
    <source>
        <dbReference type="ARBA" id="ARBA00023004"/>
    </source>
</evidence>
<dbReference type="Gene3D" id="1.10.620.20">
    <property type="entry name" value="Ribonucleotide Reductase, subunit A"/>
    <property type="match status" value="1"/>
</dbReference>
<dbReference type="RefSeq" id="WP_162659223.1">
    <property type="nucleotide sequence ID" value="NZ_LR593887.1"/>
</dbReference>
<evidence type="ECO:0000256" key="1">
    <source>
        <dbReference type="ARBA" id="ARBA00001954"/>
    </source>
</evidence>
<dbReference type="GO" id="GO:0005829">
    <property type="term" value="C:cytosol"/>
    <property type="evidence" value="ECO:0007669"/>
    <property type="project" value="TreeGrafter"/>
</dbReference>
<comment type="cofactor">
    <cofactor evidence="1">
        <name>Fe(2+)</name>
        <dbReference type="ChEBI" id="CHEBI:29033"/>
    </cofactor>
</comment>
<dbReference type="InterPro" id="IPR012348">
    <property type="entry name" value="RNR-like"/>
</dbReference>
<dbReference type="GO" id="GO:0006633">
    <property type="term" value="P:fatty acid biosynthetic process"/>
    <property type="evidence" value="ECO:0007669"/>
    <property type="project" value="UniProtKB-KW"/>
</dbReference>
<evidence type="ECO:0000256" key="7">
    <source>
        <dbReference type="ARBA" id="ARBA00023002"/>
    </source>
</evidence>
<gene>
    <name evidence="12" type="ORF">GMBLW1_50980</name>
</gene>
<dbReference type="PANTHER" id="PTHR31155">
    <property type="entry name" value="ACYL- ACYL-CARRIER-PROTEIN DESATURASE-RELATED"/>
    <property type="match status" value="1"/>
</dbReference>
<evidence type="ECO:0000256" key="4">
    <source>
        <dbReference type="ARBA" id="ARBA00022516"/>
    </source>
</evidence>
<evidence type="ECO:0000313" key="13">
    <source>
        <dbReference type="Proteomes" id="UP000464378"/>
    </source>
</evidence>
<evidence type="ECO:0000313" key="12">
    <source>
        <dbReference type="EMBL" id="VIP04095.1"/>
    </source>
</evidence>
<protein>
    <recommendedName>
        <fullName evidence="14">Acyl-ACP desaturase</fullName>
    </recommendedName>
</protein>
<keyword evidence="5" id="KW-0479">Metal-binding</keyword>
<accession>A0A6C2YT46</accession>
<keyword evidence="7" id="KW-0560">Oxidoreductase</keyword>
<evidence type="ECO:0008006" key="14">
    <source>
        <dbReference type="Google" id="ProtNLM"/>
    </source>
</evidence>
<evidence type="ECO:0000256" key="3">
    <source>
        <dbReference type="ARBA" id="ARBA00011738"/>
    </source>
</evidence>
<dbReference type="Pfam" id="PF03405">
    <property type="entry name" value="FA_desaturase_2"/>
    <property type="match status" value="1"/>
</dbReference>
<keyword evidence="6" id="KW-0276">Fatty acid metabolism</keyword>
<proteinExistence type="inferred from homology"/>
<keyword evidence="8" id="KW-0408">Iron</keyword>
<evidence type="ECO:0000256" key="2">
    <source>
        <dbReference type="ARBA" id="ARBA00008749"/>
    </source>
</evidence>
<dbReference type="PANTHER" id="PTHR31155:SF9">
    <property type="entry name" value="STEAROYL-[ACYL-CARRIER-PROTEIN] 9-DESATURASE 7, CHLOROPLASTIC"/>
    <property type="match status" value="1"/>
</dbReference>
<dbReference type="KEGG" id="tim:GMBLW1_50980"/>
<evidence type="ECO:0000256" key="6">
    <source>
        <dbReference type="ARBA" id="ARBA00022832"/>
    </source>
</evidence>
<keyword evidence="10" id="KW-0275">Fatty acid biosynthesis</keyword>
<dbReference type="InterPro" id="IPR005067">
    <property type="entry name" value="Fatty_acid_desaturase-2"/>
</dbReference>
<dbReference type="EMBL" id="LR586016">
    <property type="protein sequence ID" value="VIP04095.1"/>
    <property type="molecule type" value="Genomic_DNA"/>
</dbReference>